<proteinExistence type="predicted"/>
<comment type="caution">
    <text evidence="1">The sequence shown here is derived from an EMBL/GenBank/DDBJ whole genome shotgun (WGS) entry which is preliminary data.</text>
</comment>
<reference evidence="2" key="1">
    <citation type="journal article" date="2019" name="Int. J. Syst. Evol. Microbiol.">
        <title>The Global Catalogue of Microorganisms (GCM) 10K type strain sequencing project: providing services to taxonomists for standard genome sequencing and annotation.</title>
        <authorList>
            <consortium name="The Broad Institute Genomics Platform"/>
            <consortium name="The Broad Institute Genome Sequencing Center for Infectious Disease"/>
            <person name="Wu L."/>
            <person name="Ma J."/>
        </authorList>
    </citation>
    <scope>NUCLEOTIDE SEQUENCE [LARGE SCALE GENOMIC DNA]</scope>
    <source>
        <strain evidence="2">CCUG 60214</strain>
    </source>
</reference>
<dbReference type="Proteomes" id="UP001597168">
    <property type="component" value="Unassembled WGS sequence"/>
</dbReference>
<accession>A0ABW3QR06</accession>
<keyword evidence="2" id="KW-1185">Reference proteome</keyword>
<name>A0ABW3QR06_9PSEU</name>
<dbReference type="EMBL" id="JBHTLK010000031">
    <property type="protein sequence ID" value="MFD1147263.1"/>
    <property type="molecule type" value="Genomic_DNA"/>
</dbReference>
<evidence type="ECO:0000313" key="1">
    <source>
        <dbReference type="EMBL" id="MFD1147263.1"/>
    </source>
</evidence>
<evidence type="ECO:0008006" key="3">
    <source>
        <dbReference type="Google" id="ProtNLM"/>
    </source>
</evidence>
<protein>
    <recommendedName>
        <fullName evidence="3">Mutator family transposase</fullName>
    </recommendedName>
</protein>
<sequence>MDDTQVPADDELVARLRDFLGQAPDTFDDVAVKVVRDRLANSPEPVADERGSGDSSR</sequence>
<gene>
    <name evidence="1" type="ORF">ACFQ3T_09020</name>
</gene>
<organism evidence="1 2">
    <name type="scientific">Saccharothrix hoggarensis</name>
    <dbReference type="NCBI Taxonomy" id="913853"/>
    <lineage>
        <taxon>Bacteria</taxon>
        <taxon>Bacillati</taxon>
        <taxon>Actinomycetota</taxon>
        <taxon>Actinomycetes</taxon>
        <taxon>Pseudonocardiales</taxon>
        <taxon>Pseudonocardiaceae</taxon>
        <taxon>Saccharothrix</taxon>
    </lineage>
</organism>
<evidence type="ECO:0000313" key="2">
    <source>
        <dbReference type="Proteomes" id="UP001597168"/>
    </source>
</evidence>
<dbReference type="RefSeq" id="WP_380722242.1">
    <property type="nucleotide sequence ID" value="NZ_JBHTLK010000031.1"/>
</dbReference>